<dbReference type="SMART" id="SM00317">
    <property type="entry name" value="SET"/>
    <property type="match status" value="1"/>
</dbReference>
<dbReference type="PROSITE" id="PS50011">
    <property type="entry name" value="PROTEIN_KINASE_DOM"/>
    <property type="match status" value="1"/>
</dbReference>
<dbReference type="GO" id="GO:0005634">
    <property type="term" value="C:nucleus"/>
    <property type="evidence" value="ECO:0007669"/>
    <property type="project" value="UniProtKB-SubCell"/>
</dbReference>
<evidence type="ECO:0000259" key="11">
    <source>
        <dbReference type="PROSITE" id="PS50868"/>
    </source>
</evidence>
<dbReference type="InterPro" id="IPR046341">
    <property type="entry name" value="SET_dom_sf"/>
</dbReference>
<evidence type="ECO:0000256" key="3">
    <source>
        <dbReference type="ARBA" id="ARBA00022454"/>
    </source>
</evidence>
<dbReference type="CDD" id="cd00043">
    <property type="entry name" value="CYCLIN_SF"/>
    <property type="match status" value="1"/>
</dbReference>
<keyword evidence="6" id="KW-0949">S-adenosyl-L-methionine</keyword>
<dbReference type="Pfam" id="PF00856">
    <property type="entry name" value="SET"/>
    <property type="match status" value="1"/>
</dbReference>
<dbReference type="InterPro" id="IPR011009">
    <property type="entry name" value="Kinase-like_dom_sf"/>
</dbReference>
<dbReference type="InterPro" id="IPR035979">
    <property type="entry name" value="RBD_domain_sf"/>
</dbReference>
<dbReference type="EMBL" id="FR824192">
    <property type="protein sequence ID" value="CCA22203.1"/>
    <property type="molecule type" value="Genomic_DNA"/>
</dbReference>
<keyword evidence="5 12" id="KW-0808">Transferase</keyword>
<feature type="domain" description="Post-SET" evidence="11">
    <location>
        <begin position="471"/>
        <end position="487"/>
    </location>
</feature>
<dbReference type="Pfam" id="PF00069">
    <property type="entry name" value="Pkinase"/>
    <property type="match status" value="1"/>
</dbReference>
<accession>F0WLN7</accession>
<dbReference type="CDD" id="cd00590">
    <property type="entry name" value="RRM_SF"/>
    <property type="match status" value="1"/>
</dbReference>
<dbReference type="GO" id="GO:0005524">
    <property type="term" value="F:ATP binding"/>
    <property type="evidence" value="ECO:0007669"/>
    <property type="project" value="InterPro"/>
</dbReference>
<evidence type="ECO:0000259" key="9">
    <source>
        <dbReference type="PROSITE" id="PS50011"/>
    </source>
</evidence>
<evidence type="ECO:0000259" key="10">
    <source>
        <dbReference type="PROSITE" id="PS50280"/>
    </source>
</evidence>
<dbReference type="GO" id="GO:0008168">
    <property type="term" value="F:methyltransferase activity"/>
    <property type="evidence" value="ECO:0007669"/>
    <property type="project" value="UniProtKB-KW"/>
</dbReference>
<keyword evidence="3" id="KW-0158">Chromosome</keyword>
<dbReference type="InterPro" id="IPR050777">
    <property type="entry name" value="SET2_Histone-Lys_MeTrsfase"/>
</dbReference>
<feature type="compositionally biased region" description="Basic and acidic residues" evidence="8">
    <location>
        <begin position="1393"/>
        <end position="1404"/>
    </location>
</feature>
<name>F0WLN7_9STRA</name>
<reference evidence="12" key="1">
    <citation type="journal article" date="2011" name="PLoS Biol.">
        <title>Gene gain and loss during evolution of obligate parasitism in the white rust pathogen of Arabidopsis thaliana.</title>
        <authorList>
            <person name="Kemen E."/>
            <person name="Gardiner A."/>
            <person name="Schultz-Larsen T."/>
            <person name="Kemen A.C."/>
            <person name="Balmuth A.L."/>
            <person name="Robert-Seilaniantz A."/>
            <person name="Bailey K."/>
            <person name="Holub E."/>
            <person name="Studholme D.J."/>
            <person name="Maclean D."/>
            <person name="Jones J.D."/>
        </authorList>
    </citation>
    <scope>NUCLEOTIDE SEQUENCE</scope>
</reference>
<feature type="domain" description="Protein kinase" evidence="9">
    <location>
        <begin position="1006"/>
        <end position="1324"/>
    </location>
</feature>
<dbReference type="Gene3D" id="2.170.270.10">
    <property type="entry name" value="SET domain"/>
    <property type="match status" value="1"/>
</dbReference>
<evidence type="ECO:0000256" key="2">
    <source>
        <dbReference type="ARBA" id="ARBA00004286"/>
    </source>
</evidence>
<feature type="compositionally biased region" description="Low complexity" evidence="8">
    <location>
        <begin position="609"/>
        <end position="618"/>
    </location>
</feature>
<evidence type="ECO:0000256" key="4">
    <source>
        <dbReference type="ARBA" id="ARBA00022603"/>
    </source>
</evidence>
<dbReference type="SUPFAM" id="SSF56112">
    <property type="entry name" value="Protein kinase-like (PK-like)"/>
    <property type="match status" value="1"/>
</dbReference>
<evidence type="ECO:0000256" key="8">
    <source>
        <dbReference type="SAM" id="MobiDB-lite"/>
    </source>
</evidence>
<feature type="region of interest" description="Disordered" evidence="8">
    <location>
        <begin position="600"/>
        <end position="624"/>
    </location>
</feature>
<evidence type="ECO:0000256" key="1">
    <source>
        <dbReference type="ARBA" id="ARBA00004123"/>
    </source>
</evidence>
<feature type="compositionally biased region" description="Basic residues" evidence="8">
    <location>
        <begin position="1"/>
        <end position="13"/>
    </location>
</feature>
<evidence type="ECO:0000313" key="12">
    <source>
        <dbReference type="EMBL" id="CCA22203.1"/>
    </source>
</evidence>
<dbReference type="InterPro" id="IPR000719">
    <property type="entry name" value="Prot_kinase_dom"/>
</dbReference>
<sequence>MQSHWHNGRRQRSRSASPPPHRNSHRDWNQLPSRPQRRDPATYARSRSKSPSNHYRRHARWGDDRIPPHVNGTPSRPSHIPSFSNLSVRKREKRSRSRSRSRSRVNAHRQDIHYRNSQKYPPQRSRSRSDSRSRQRHRPRHSKPIITHPSYQRPCASPKRPSHTSIPHHAYSSSQKYSPPLTVFFKTQQTPPERPPSVSPQPPTSTQPPPTDPQQPSEEALDPMEAVSLEHLEAIRNVKIITSNEHLLSSSSRDQGPPSSQPLASRRKALRAREEEDPSVCYCTYPSLTERQELDEKASASDWSVMESLQRCNDVSCLNYATYVECSAACEAREFCQNKRLQQPEKFPSLEAFKTLKKGFGIRTKENIRQGTIVGEYVGEIIDQNELNRRLCAIGRHELNFYYLLLRPGVYIDARNRGSLTRFVNHSCDPNCKTEKWTVEGDTRIAVVALRHIEFGTELTFDYQWKSLGSRQLACHCNAANCSGFIGGKIDVLEDNIASKENGYFREPLDTERGDVLVGKRLRLPRDFAVSSFQNVIVRAFDRETNAYRVECMDEETITSLSLSEYEGRWHVFCPLEGLSTDQIEKQVFSIPKRRIPAPFPSKCDTKPSKSTISTSIKSRTDRPRHPNRLLTPQILVKGIPQRCSSRTLHQLMSIHAKTFASNTDPIESLELFFFPNLYGWALVTFASSEAANCILEKLDHRPLYDSTLSIQCVDREGVDAFFRAKERNLNAKPEATDVTDTSTTPDAEKALIVFGQRLHWLVPLKVDVHAPVRTRCTRLILWIAQRLRLEKRVSASAVMLFHRFLHFHSAHVDKIEYMAIGVLHIALKASGKRYQWTEFVNAAYIGKGLAISWRISIHHENLSRELLAETEEFRVFAAQITSCQCDILDTLRYDIYTDNVYAVETPMDELLLLEAFQSAVWMHFPVDVVLQALHCISDVEKPHETKKSIRDARQVSRCLEYLQSALVHHWTQVEASSEIYAPVSRQEIIKLAKECVWNAQNLIISSRVDPLRCDSDGLRWRTRDLEHVERIRKRGFLARIDSRELFLQPWPYRSGIDSRYGVPASSLMELDHILAIACENPTLFAHFLGIVFPSDGVSASMDLQKHYVAFRQPKHTLASRLEAGKKLNHQQIRVIISTLLLALQKCHSNGLVHRSITLAHVFLYDDSVHVGGFHAMRKVDGNHHVLSDSERKEHLYGAWMHSCAPEVLLGGREFSWRADIWALGCVFLELLDLKALLLHGNSWTHQMDLIFRLCGTPEIEWKDAIHMSKYAAVTPKVDKSSRLSSLLKAADVSVGMIEMLNGMLQLNPIKRLSAEELLRCDFMQHIESVSFIDVEDTFAMKKKPRHAIRPPKKKRIVAEKTDPTPPLPTLLRHTSSPGGCTQQKPTITRFSSQERRPPMERVKLGWGMGLHSS</sequence>
<feature type="domain" description="SET" evidence="10">
    <location>
        <begin position="348"/>
        <end position="464"/>
    </location>
</feature>
<feature type="compositionally biased region" description="Low complexity" evidence="8">
    <location>
        <begin position="249"/>
        <end position="262"/>
    </location>
</feature>
<dbReference type="GO" id="GO:0004672">
    <property type="term" value="F:protein kinase activity"/>
    <property type="evidence" value="ECO:0007669"/>
    <property type="project" value="InterPro"/>
</dbReference>
<feature type="compositionally biased region" description="Basic residues" evidence="8">
    <location>
        <begin position="134"/>
        <end position="143"/>
    </location>
</feature>
<dbReference type="GO" id="GO:0032259">
    <property type="term" value="P:methylation"/>
    <property type="evidence" value="ECO:0007669"/>
    <property type="project" value="UniProtKB-KW"/>
</dbReference>
<dbReference type="SMART" id="SM00220">
    <property type="entry name" value="S_TKc"/>
    <property type="match status" value="1"/>
</dbReference>
<comment type="subcellular location">
    <subcellularLocation>
        <location evidence="2">Chromosome</location>
    </subcellularLocation>
    <subcellularLocation>
        <location evidence="1">Nucleus</location>
    </subcellularLocation>
</comment>
<evidence type="ECO:0000256" key="5">
    <source>
        <dbReference type="ARBA" id="ARBA00022679"/>
    </source>
</evidence>
<dbReference type="PROSITE" id="PS50280">
    <property type="entry name" value="SET"/>
    <property type="match status" value="1"/>
</dbReference>
<dbReference type="InterPro" id="IPR036915">
    <property type="entry name" value="Cyclin-like_sf"/>
</dbReference>
<dbReference type="SUPFAM" id="SSF82199">
    <property type="entry name" value="SET domain"/>
    <property type="match status" value="1"/>
</dbReference>
<feature type="region of interest" description="Disordered" evidence="8">
    <location>
        <begin position="1360"/>
        <end position="1414"/>
    </location>
</feature>
<keyword evidence="7" id="KW-0539">Nucleus</keyword>
<evidence type="ECO:0000256" key="6">
    <source>
        <dbReference type="ARBA" id="ARBA00022691"/>
    </source>
</evidence>
<organism evidence="12">
    <name type="scientific">Albugo laibachii Nc14</name>
    <dbReference type="NCBI Taxonomy" id="890382"/>
    <lineage>
        <taxon>Eukaryota</taxon>
        <taxon>Sar</taxon>
        <taxon>Stramenopiles</taxon>
        <taxon>Oomycota</taxon>
        <taxon>Peronosporomycetes</taxon>
        <taxon>Albuginales</taxon>
        <taxon>Albuginaceae</taxon>
        <taxon>Albugo</taxon>
    </lineage>
</organism>
<evidence type="ECO:0000256" key="7">
    <source>
        <dbReference type="ARBA" id="ARBA00023242"/>
    </source>
</evidence>
<feature type="compositionally biased region" description="Pro residues" evidence="8">
    <location>
        <begin position="192"/>
        <end position="213"/>
    </location>
</feature>
<dbReference type="HOGENOM" id="CLU_002722_0_0_1"/>
<feature type="compositionally biased region" description="Polar residues" evidence="8">
    <location>
        <begin position="1373"/>
        <end position="1392"/>
    </location>
</feature>
<dbReference type="SUPFAM" id="SSF54928">
    <property type="entry name" value="RNA-binding domain, RBD"/>
    <property type="match status" value="1"/>
</dbReference>
<dbReference type="GO" id="GO:0005694">
    <property type="term" value="C:chromosome"/>
    <property type="evidence" value="ECO:0007669"/>
    <property type="project" value="UniProtKB-SubCell"/>
</dbReference>
<feature type="compositionally biased region" description="Basic residues" evidence="8">
    <location>
        <begin position="88"/>
        <end position="107"/>
    </location>
</feature>
<reference evidence="12" key="2">
    <citation type="submission" date="2011-02" db="EMBL/GenBank/DDBJ databases">
        <authorList>
            <person name="MacLean D."/>
        </authorList>
    </citation>
    <scope>NUCLEOTIDE SEQUENCE</scope>
</reference>
<feature type="region of interest" description="Disordered" evidence="8">
    <location>
        <begin position="1"/>
        <end position="221"/>
    </location>
</feature>
<gene>
    <name evidence="12" type="primary">AlNc14C147G7425</name>
    <name evidence="12" type="ORF">ALNC14_083460</name>
</gene>
<dbReference type="Gene3D" id="1.10.472.10">
    <property type="entry name" value="Cyclin-like"/>
    <property type="match status" value="1"/>
</dbReference>
<dbReference type="PROSITE" id="PS50868">
    <property type="entry name" value="POST_SET"/>
    <property type="match status" value="1"/>
</dbReference>
<protein>
    <submittedName>
        <fullName evidence="12">Histonelysine Nmethyltransferase putative</fullName>
    </submittedName>
</protein>
<dbReference type="GO" id="GO:0003676">
    <property type="term" value="F:nucleic acid binding"/>
    <property type="evidence" value="ECO:0007669"/>
    <property type="project" value="InterPro"/>
</dbReference>
<keyword evidence="4 12" id="KW-0489">Methyltransferase</keyword>
<dbReference type="Gene3D" id="1.10.510.10">
    <property type="entry name" value="Transferase(Phosphotransferase) domain 1"/>
    <property type="match status" value="1"/>
</dbReference>
<dbReference type="SUPFAM" id="SSF47954">
    <property type="entry name" value="Cyclin-like"/>
    <property type="match status" value="1"/>
</dbReference>
<dbReference type="InterPro" id="IPR003616">
    <property type="entry name" value="Post-SET_dom"/>
</dbReference>
<proteinExistence type="predicted"/>
<dbReference type="InterPro" id="IPR001214">
    <property type="entry name" value="SET_dom"/>
</dbReference>
<dbReference type="PANTHER" id="PTHR22884">
    <property type="entry name" value="SET DOMAIN PROTEINS"/>
    <property type="match status" value="1"/>
</dbReference>
<feature type="compositionally biased region" description="Polar residues" evidence="8">
    <location>
        <begin position="72"/>
        <end position="86"/>
    </location>
</feature>
<feature type="region of interest" description="Disordered" evidence="8">
    <location>
        <begin position="247"/>
        <end position="272"/>
    </location>
</feature>